<feature type="transmembrane region" description="Helical" evidence="1">
    <location>
        <begin position="86"/>
        <end position="104"/>
    </location>
</feature>
<accession>A0A2T3JDG6</accession>
<evidence type="ECO:0000313" key="3">
    <source>
        <dbReference type="Proteomes" id="UP000240987"/>
    </source>
</evidence>
<feature type="transmembrane region" description="Helical" evidence="1">
    <location>
        <begin position="18"/>
        <end position="39"/>
    </location>
</feature>
<keyword evidence="1" id="KW-0812">Transmembrane</keyword>
<sequence>MDTLISLLAQAGHTFKPWLGEISLTIVACSLIIFGSDINHFLRRLLSGKNIFIRTSAFILVNSFGYGLLLIKVSPWLTQKLSTMPSQWMFVSVITTFIVIGLWAQKTRHY</sequence>
<dbReference type="InterPro" id="IPR021813">
    <property type="entry name" value="DUF3392"/>
</dbReference>
<keyword evidence="1" id="KW-1133">Transmembrane helix</keyword>
<protein>
    <submittedName>
        <fullName evidence="2">DUF3392 domain-containing protein</fullName>
    </submittedName>
</protein>
<comment type="caution">
    <text evidence="2">The sequence shown here is derived from an EMBL/GenBank/DDBJ whole genome shotgun (WGS) entry which is preliminary data.</text>
</comment>
<name>A0A2T3JDG6_9GAMM</name>
<keyword evidence="1" id="KW-0472">Membrane</keyword>
<dbReference type="Proteomes" id="UP000240987">
    <property type="component" value="Unassembled WGS sequence"/>
</dbReference>
<proteinExistence type="predicted"/>
<keyword evidence="3" id="KW-1185">Reference proteome</keyword>
<feature type="transmembrane region" description="Helical" evidence="1">
    <location>
        <begin position="51"/>
        <end position="71"/>
    </location>
</feature>
<dbReference type="EMBL" id="PYMJ01000018">
    <property type="protein sequence ID" value="PSU46908.1"/>
    <property type="molecule type" value="Genomic_DNA"/>
</dbReference>
<reference evidence="2 3" key="1">
    <citation type="submission" date="2018-01" db="EMBL/GenBank/DDBJ databases">
        <title>Whole genome sequencing of Histamine producing bacteria.</title>
        <authorList>
            <person name="Butler K."/>
        </authorList>
    </citation>
    <scope>NUCLEOTIDE SEQUENCE [LARGE SCALE GENOMIC DNA]</scope>
    <source>
        <strain evidence="2 3">JCM 12947</strain>
    </source>
</reference>
<evidence type="ECO:0000256" key="1">
    <source>
        <dbReference type="SAM" id="Phobius"/>
    </source>
</evidence>
<dbReference type="Pfam" id="PF11872">
    <property type="entry name" value="DUF3392"/>
    <property type="match status" value="1"/>
</dbReference>
<evidence type="ECO:0000313" key="2">
    <source>
        <dbReference type="EMBL" id="PSU46908.1"/>
    </source>
</evidence>
<gene>
    <name evidence="2" type="ORF">C9J12_17010</name>
</gene>
<organism evidence="2 3">
    <name type="scientific">Photobacterium frigidiphilum</name>
    <dbReference type="NCBI Taxonomy" id="264736"/>
    <lineage>
        <taxon>Bacteria</taxon>
        <taxon>Pseudomonadati</taxon>
        <taxon>Pseudomonadota</taxon>
        <taxon>Gammaproteobacteria</taxon>
        <taxon>Vibrionales</taxon>
        <taxon>Vibrionaceae</taxon>
        <taxon>Photobacterium</taxon>
    </lineage>
</organism>
<dbReference type="RefSeq" id="WP_107243804.1">
    <property type="nucleotide sequence ID" value="NZ_PYMJ01000018.1"/>
</dbReference>
<dbReference type="OrthoDB" id="6196761at2"/>
<dbReference type="AlphaFoldDB" id="A0A2T3JDG6"/>